<evidence type="ECO:0000256" key="6">
    <source>
        <dbReference type="SAM" id="Phobius"/>
    </source>
</evidence>
<feature type="transmembrane region" description="Helical" evidence="6">
    <location>
        <begin position="6"/>
        <end position="25"/>
    </location>
</feature>
<evidence type="ECO:0000313" key="8">
    <source>
        <dbReference type="EMBL" id="PON56751.1"/>
    </source>
</evidence>
<name>A0A2P5C6X1_PARAD</name>
<dbReference type="GO" id="GO:0008270">
    <property type="term" value="F:zinc ion binding"/>
    <property type="evidence" value="ECO:0007669"/>
    <property type="project" value="UniProtKB-KW"/>
</dbReference>
<dbReference type="InterPro" id="IPR013083">
    <property type="entry name" value="Znf_RING/FYVE/PHD"/>
</dbReference>
<protein>
    <submittedName>
        <fullName evidence="8">43kDa postsynaptic protein</fullName>
    </submittedName>
</protein>
<evidence type="ECO:0000256" key="4">
    <source>
        <dbReference type="PROSITE-ProRule" id="PRU00175"/>
    </source>
</evidence>
<keyword evidence="3" id="KW-0862">Zinc</keyword>
<sequence>MNSLTSAKMFVFMLLLLVIAILMLIRFLDHRGGPIAGDAGEAEVGDLHDFLVFPFQLIGIARLSPPERCAICRRRFRAHHRVTSLPRCRHIFHPRCIRPWLDAAGTSNGNCPLCRRSAAIESDTSTSDTSPDAYPFVDRTAATDGSFSDPDPFISPQLSSGEEEGDSHNHRNLFEIETVPEEEEAAAEHSEVDAVRVGTPKGVVVAERDCFGRCLGFIRAKKLGAEHRRENGSSESHMVGEGPVQPQLGCFRFCRRVFKPRKFGAPGKEGLWRRNRGVL</sequence>
<dbReference type="GO" id="GO:0061630">
    <property type="term" value="F:ubiquitin protein ligase activity"/>
    <property type="evidence" value="ECO:0007669"/>
    <property type="project" value="TreeGrafter"/>
</dbReference>
<reference evidence="9" key="1">
    <citation type="submission" date="2016-06" db="EMBL/GenBank/DDBJ databases">
        <title>Parallel loss of symbiosis genes in relatives of nitrogen-fixing non-legume Parasponia.</title>
        <authorList>
            <person name="Van Velzen R."/>
            <person name="Holmer R."/>
            <person name="Bu F."/>
            <person name="Rutten L."/>
            <person name="Van Zeijl A."/>
            <person name="Liu W."/>
            <person name="Santuari L."/>
            <person name="Cao Q."/>
            <person name="Sharma T."/>
            <person name="Shen D."/>
            <person name="Roswanjaya Y."/>
            <person name="Wardhani T."/>
            <person name="Kalhor M.S."/>
            <person name="Jansen J."/>
            <person name="Van den Hoogen J."/>
            <person name="Gungor B."/>
            <person name="Hartog M."/>
            <person name="Hontelez J."/>
            <person name="Verver J."/>
            <person name="Yang W.-C."/>
            <person name="Schijlen E."/>
            <person name="Repin R."/>
            <person name="Schilthuizen M."/>
            <person name="Schranz E."/>
            <person name="Heidstra R."/>
            <person name="Miyata K."/>
            <person name="Fedorova E."/>
            <person name="Kohlen W."/>
            <person name="Bisseling T."/>
            <person name="Smit S."/>
            <person name="Geurts R."/>
        </authorList>
    </citation>
    <scope>NUCLEOTIDE SEQUENCE [LARGE SCALE GENOMIC DNA]</scope>
    <source>
        <strain evidence="9">cv. WU1-14</strain>
    </source>
</reference>
<dbReference type="GO" id="GO:0016567">
    <property type="term" value="P:protein ubiquitination"/>
    <property type="evidence" value="ECO:0007669"/>
    <property type="project" value="TreeGrafter"/>
</dbReference>
<keyword evidence="6" id="KW-0472">Membrane</keyword>
<dbReference type="PROSITE" id="PS50089">
    <property type="entry name" value="ZF_RING_2"/>
    <property type="match status" value="1"/>
</dbReference>
<dbReference type="OrthoDB" id="8062037at2759"/>
<evidence type="ECO:0000259" key="7">
    <source>
        <dbReference type="PROSITE" id="PS50089"/>
    </source>
</evidence>
<evidence type="ECO:0000256" key="1">
    <source>
        <dbReference type="ARBA" id="ARBA00022723"/>
    </source>
</evidence>
<gene>
    <name evidence="8" type="ORF">PanWU01x14_179690</name>
</gene>
<dbReference type="SUPFAM" id="SSF57850">
    <property type="entry name" value="RING/U-box"/>
    <property type="match status" value="1"/>
</dbReference>
<comment type="caution">
    <text evidence="8">The sequence shown here is derived from an EMBL/GenBank/DDBJ whole genome shotgun (WGS) entry which is preliminary data.</text>
</comment>
<accession>A0A2P5C6X1</accession>
<dbReference type="Gene3D" id="3.30.40.10">
    <property type="entry name" value="Zinc/RING finger domain, C3HC4 (zinc finger)"/>
    <property type="match status" value="1"/>
</dbReference>
<keyword evidence="2 4" id="KW-0863">Zinc-finger</keyword>
<dbReference type="Pfam" id="PF13639">
    <property type="entry name" value="zf-RING_2"/>
    <property type="match status" value="1"/>
</dbReference>
<organism evidence="8 9">
    <name type="scientific">Parasponia andersonii</name>
    <name type="common">Sponia andersonii</name>
    <dbReference type="NCBI Taxonomy" id="3476"/>
    <lineage>
        <taxon>Eukaryota</taxon>
        <taxon>Viridiplantae</taxon>
        <taxon>Streptophyta</taxon>
        <taxon>Embryophyta</taxon>
        <taxon>Tracheophyta</taxon>
        <taxon>Spermatophyta</taxon>
        <taxon>Magnoliopsida</taxon>
        <taxon>eudicotyledons</taxon>
        <taxon>Gunneridae</taxon>
        <taxon>Pentapetalae</taxon>
        <taxon>rosids</taxon>
        <taxon>fabids</taxon>
        <taxon>Rosales</taxon>
        <taxon>Cannabaceae</taxon>
        <taxon>Parasponia</taxon>
    </lineage>
</organism>
<evidence type="ECO:0000256" key="2">
    <source>
        <dbReference type="ARBA" id="ARBA00022771"/>
    </source>
</evidence>
<dbReference type="PANTHER" id="PTHR45969">
    <property type="entry name" value="RING ZINC FINGER PROTEIN-RELATED"/>
    <property type="match status" value="1"/>
</dbReference>
<keyword evidence="6" id="KW-1133">Transmembrane helix</keyword>
<evidence type="ECO:0000256" key="5">
    <source>
        <dbReference type="SAM" id="MobiDB-lite"/>
    </source>
</evidence>
<feature type="compositionally biased region" description="Low complexity" evidence="5">
    <location>
        <begin position="122"/>
        <end position="133"/>
    </location>
</feature>
<dbReference type="Proteomes" id="UP000237105">
    <property type="component" value="Unassembled WGS sequence"/>
</dbReference>
<feature type="domain" description="RING-type" evidence="7">
    <location>
        <begin position="69"/>
        <end position="115"/>
    </location>
</feature>
<dbReference type="EMBL" id="JXTB01000168">
    <property type="protein sequence ID" value="PON56751.1"/>
    <property type="molecule type" value="Genomic_DNA"/>
</dbReference>
<dbReference type="PANTHER" id="PTHR45969:SF69">
    <property type="entry name" value="FINGER DOMAIN PROTEIN, PUTATIVE (AFU_ORTHOLOGUE AFUA_3G12190)-RELATED"/>
    <property type="match status" value="1"/>
</dbReference>
<dbReference type="SMART" id="SM00184">
    <property type="entry name" value="RING"/>
    <property type="match status" value="1"/>
</dbReference>
<dbReference type="InterPro" id="IPR001841">
    <property type="entry name" value="Znf_RING"/>
</dbReference>
<keyword evidence="6" id="KW-0812">Transmembrane</keyword>
<evidence type="ECO:0000313" key="9">
    <source>
        <dbReference type="Proteomes" id="UP000237105"/>
    </source>
</evidence>
<evidence type="ECO:0000256" key="3">
    <source>
        <dbReference type="ARBA" id="ARBA00022833"/>
    </source>
</evidence>
<feature type="region of interest" description="Disordered" evidence="5">
    <location>
        <begin position="122"/>
        <end position="168"/>
    </location>
</feature>
<proteinExistence type="predicted"/>
<dbReference type="AlphaFoldDB" id="A0A2P5C6X1"/>
<keyword evidence="9" id="KW-1185">Reference proteome</keyword>
<keyword evidence="1" id="KW-0479">Metal-binding</keyword>